<dbReference type="HAMAP" id="MF_01008">
    <property type="entry name" value="MraZ"/>
    <property type="match status" value="1"/>
</dbReference>
<dbReference type="GO" id="GO:2000143">
    <property type="term" value="P:negative regulation of DNA-templated transcription initiation"/>
    <property type="evidence" value="ECO:0007669"/>
    <property type="project" value="TreeGrafter"/>
</dbReference>
<dbReference type="GO" id="GO:0005737">
    <property type="term" value="C:cytoplasm"/>
    <property type="evidence" value="ECO:0007669"/>
    <property type="project" value="UniProtKB-UniRule"/>
</dbReference>
<name>G9WLA3_9FIRM</name>
<dbReference type="InterPro" id="IPR003444">
    <property type="entry name" value="MraZ"/>
</dbReference>
<dbReference type="SUPFAM" id="SSF89447">
    <property type="entry name" value="AbrB/MazE/MraZ-like"/>
    <property type="match status" value="1"/>
</dbReference>
<organism evidence="9 10">
    <name type="scientific">Oribacterium parvum ACB1</name>
    <dbReference type="NCBI Taxonomy" id="796943"/>
    <lineage>
        <taxon>Bacteria</taxon>
        <taxon>Bacillati</taxon>
        <taxon>Bacillota</taxon>
        <taxon>Clostridia</taxon>
        <taxon>Lachnospirales</taxon>
        <taxon>Lachnospiraceae</taxon>
        <taxon>Oribacterium</taxon>
    </lineage>
</organism>
<reference evidence="9" key="2">
    <citation type="submission" date="2013-03" db="EMBL/GenBank/DDBJ databases">
        <title>The Genome Sequence of Oribacterium sp. ACB1.</title>
        <authorList>
            <consortium name="The Broad Institute Genomics Platform"/>
            <consortium name="The Broad Institute Genome Sequencing Center for Infectious Disease"/>
            <person name="Earl A."/>
            <person name="Ward D."/>
            <person name="Feldgarden M."/>
            <person name="Gevers D."/>
            <person name="Sizova M."/>
            <person name="Hazen A."/>
            <person name="Epstein S."/>
            <person name="Walker B."/>
            <person name="Young S."/>
            <person name="Zeng Q."/>
            <person name="Gargeya S."/>
            <person name="Fitzgerald M."/>
            <person name="Haas B."/>
            <person name="Abouelleil A."/>
            <person name="Allen A.W."/>
            <person name="Alvarado L."/>
            <person name="Arachchi H.M."/>
            <person name="Berlin A.M."/>
            <person name="Chapman S.B."/>
            <person name="Gainer-Dewar J."/>
            <person name="Goldberg J."/>
            <person name="Griggs A."/>
            <person name="Gujja S."/>
            <person name="Hansen M."/>
            <person name="Howarth C."/>
            <person name="Imamovic A."/>
            <person name="Ireland A."/>
            <person name="Larimer J."/>
            <person name="McCowan C."/>
            <person name="Murphy C."/>
            <person name="Pearson M."/>
            <person name="Poon T.W."/>
            <person name="Priest M."/>
            <person name="Roberts A."/>
            <person name="Saif S."/>
            <person name="Shea T."/>
            <person name="Sisk P."/>
            <person name="Sykes S."/>
            <person name="Wortman J."/>
            <person name="Nusbaum C."/>
            <person name="Birren B."/>
        </authorList>
    </citation>
    <scope>NUCLEOTIDE SEQUENCE [LARGE SCALE GENOMIC DNA]</scope>
    <source>
        <strain evidence="9">ACB1</strain>
    </source>
</reference>
<keyword evidence="5 7" id="KW-0238">DNA-binding</keyword>
<gene>
    <name evidence="7" type="primary">mraZ</name>
    <name evidence="9" type="ORF">HMPREF9625_00112</name>
</gene>
<dbReference type="NCBIfam" id="TIGR00242">
    <property type="entry name" value="division/cell wall cluster transcriptional repressor MraZ"/>
    <property type="match status" value="1"/>
</dbReference>
<dbReference type="InterPro" id="IPR020603">
    <property type="entry name" value="MraZ_dom"/>
</dbReference>
<comment type="caution">
    <text evidence="9">The sequence shown here is derived from an EMBL/GenBank/DDBJ whole genome shotgun (WGS) entry which is preliminary data.</text>
</comment>
<dbReference type="STRING" id="796943.HMPREF9625_00112"/>
<dbReference type="CDD" id="cd16320">
    <property type="entry name" value="MraZ_N"/>
    <property type="match status" value="1"/>
</dbReference>
<comment type="subcellular location">
    <subcellularLocation>
        <location evidence="7">Cytoplasm</location>
        <location evidence="7">Nucleoid</location>
    </subcellularLocation>
</comment>
<keyword evidence="10" id="KW-1185">Reference proteome</keyword>
<proteinExistence type="inferred from homology"/>
<evidence type="ECO:0000259" key="8">
    <source>
        <dbReference type="PROSITE" id="PS51740"/>
    </source>
</evidence>
<dbReference type="Pfam" id="PF02381">
    <property type="entry name" value="MraZ"/>
    <property type="match status" value="2"/>
</dbReference>
<comment type="subunit">
    <text evidence="7">Forms oligomers.</text>
</comment>
<dbReference type="PANTHER" id="PTHR34701:SF1">
    <property type="entry name" value="TRANSCRIPTIONAL REGULATOR MRAZ"/>
    <property type="match status" value="1"/>
</dbReference>
<dbReference type="Proteomes" id="UP000018461">
    <property type="component" value="Unassembled WGS sequence"/>
</dbReference>
<dbReference type="HOGENOM" id="CLU_107907_0_5_9"/>
<dbReference type="EMBL" id="AFZC02000003">
    <property type="protein sequence ID" value="EHL12558.1"/>
    <property type="molecule type" value="Genomic_DNA"/>
</dbReference>
<evidence type="ECO:0000256" key="6">
    <source>
        <dbReference type="ARBA" id="ARBA00023163"/>
    </source>
</evidence>
<dbReference type="AlphaFoldDB" id="G9WLA3"/>
<dbReference type="Gene3D" id="3.40.1550.20">
    <property type="entry name" value="Transcriptional regulator MraZ domain"/>
    <property type="match status" value="1"/>
</dbReference>
<keyword evidence="3" id="KW-0677">Repeat</keyword>
<keyword evidence="4 7" id="KW-0805">Transcription regulation</keyword>
<keyword evidence="2 7" id="KW-0963">Cytoplasm</keyword>
<dbReference type="InterPro" id="IPR035644">
    <property type="entry name" value="MraZ_C"/>
</dbReference>
<evidence type="ECO:0000256" key="2">
    <source>
        <dbReference type="ARBA" id="ARBA00022490"/>
    </source>
</evidence>
<evidence type="ECO:0000256" key="4">
    <source>
        <dbReference type="ARBA" id="ARBA00023015"/>
    </source>
</evidence>
<keyword evidence="6 7" id="KW-0804">Transcription</keyword>
<comment type="similarity">
    <text evidence="7">Belongs to the MraZ family.</text>
</comment>
<evidence type="ECO:0000313" key="10">
    <source>
        <dbReference type="Proteomes" id="UP000018461"/>
    </source>
</evidence>
<dbReference type="InterPro" id="IPR035642">
    <property type="entry name" value="MraZ_N"/>
</dbReference>
<dbReference type="InterPro" id="IPR037914">
    <property type="entry name" value="SpoVT-AbrB_sf"/>
</dbReference>
<dbReference type="RefSeq" id="WP_009533986.1">
    <property type="nucleotide sequence ID" value="NZ_KE148312.1"/>
</dbReference>
<feature type="domain" description="SpoVT-AbrB" evidence="8">
    <location>
        <begin position="76"/>
        <end position="119"/>
    </location>
</feature>
<evidence type="ECO:0000256" key="5">
    <source>
        <dbReference type="ARBA" id="ARBA00023125"/>
    </source>
</evidence>
<reference evidence="9" key="1">
    <citation type="submission" date="2011-08" db="EMBL/GenBank/DDBJ databases">
        <authorList>
            <consortium name="The Broad Institute Genome Sequencing Platform"/>
            <person name="Earl A."/>
            <person name="Ward D."/>
            <person name="Feldgarden M."/>
            <person name="Gevers D."/>
            <person name="Sizova M."/>
            <person name="Hazen A."/>
            <person name="Epstein S."/>
            <person name="Young S.K."/>
            <person name="Zeng Q."/>
            <person name="Gargeya S."/>
            <person name="Fitzgerald M."/>
            <person name="Haas B."/>
            <person name="Abouelleil A."/>
            <person name="Alvarado L."/>
            <person name="Arachchi H.M."/>
            <person name="Berlin A."/>
            <person name="Brown A."/>
            <person name="Chapman S.B."/>
            <person name="Chen Z."/>
            <person name="Dunbar C."/>
            <person name="Freedman E."/>
            <person name="Gearin G."/>
            <person name="Gellesch M."/>
            <person name="Goldberg J."/>
            <person name="Griggs A."/>
            <person name="Gujja S."/>
            <person name="Heiman D."/>
            <person name="Howarth C."/>
            <person name="Larson L."/>
            <person name="Lui A."/>
            <person name="MacDonald P.J.P."/>
            <person name="Montmayeur A."/>
            <person name="Murphy C."/>
            <person name="Neiman D."/>
            <person name="Pearson M."/>
            <person name="Priest M."/>
            <person name="Roberts A."/>
            <person name="Saif S."/>
            <person name="Shea T."/>
            <person name="Shenoy N."/>
            <person name="Sisk P."/>
            <person name="Stolte C."/>
            <person name="Sykes S."/>
            <person name="Wortman J."/>
            <person name="Nusbaum C."/>
            <person name="Birren B."/>
        </authorList>
    </citation>
    <scope>NUCLEOTIDE SEQUENCE</scope>
    <source>
        <strain evidence="9">ACB1</strain>
    </source>
</reference>
<evidence type="ECO:0000256" key="1">
    <source>
        <dbReference type="ARBA" id="ARBA00013860"/>
    </source>
</evidence>
<evidence type="ECO:0000256" key="3">
    <source>
        <dbReference type="ARBA" id="ARBA00022737"/>
    </source>
</evidence>
<dbReference type="GO" id="GO:0009295">
    <property type="term" value="C:nucleoid"/>
    <property type="evidence" value="ECO:0007669"/>
    <property type="project" value="UniProtKB-SubCell"/>
</dbReference>
<feature type="domain" description="SpoVT-AbrB" evidence="8">
    <location>
        <begin position="5"/>
        <end position="47"/>
    </location>
</feature>
<dbReference type="InterPro" id="IPR007159">
    <property type="entry name" value="SpoVT-AbrB_dom"/>
</dbReference>
<dbReference type="InterPro" id="IPR038619">
    <property type="entry name" value="MraZ_sf"/>
</dbReference>
<dbReference type="PANTHER" id="PTHR34701">
    <property type="entry name" value="TRANSCRIPTIONAL REGULATOR MRAZ"/>
    <property type="match status" value="1"/>
</dbReference>
<evidence type="ECO:0000256" key="7">
    <source>
        <dbReference type="HAMAP-Rule" id="MF_01008"/>
    </source>
</evidence>
<dbReference type="PATRIC" id="fig|796943.3.peg.490"/>
<protein>
    <recommendedName>
        <fullName evidence="1 7">Transcriptional regulator MraZ</fullName>
    </recommendedName>
</protein>
<dbReference type="PROSITE" id="PS51740">
    <property type="entry name" value="SPOVT_ABRB"/>
    <property type="match status" value="2"/>
</dbReference>
<dbReference type="GO" id="GO:0003700">
    <property type="term" value="F:DNA-binding transcription factor activity"/>
    <property type="evidence" value="ECO:0007669"/>
    <property type="project" value="UniProtKB-UniRule"/>
</dbReference>
<accession>G9WLA3</accession>
<dbReference type="CDD" id="cd16321">
    <property type="entry name" value="MraZ_C"/>
    <property type="match status" value="1"/>
</dbReference>
<dbReference type="GO" id="GO:0000976">
    <property type="term" value="F:transcription cis-regulatory region binding"/>
    <property type="evidence" value="ECO:0007669"/>
    <property type="project" value="TreeGrafter"/>
</dbReference>
<sequence>MFTGEYHHNLDTKGRMMIPAKFREDGYNEFTLTRSLDGCLSLYAVPEWKELEEKLQALPMTSKQARTLKRFLLGSAISCECDKQGRILIPQTLREKASLEKDVVLLGVGDHAEIWSESLWEENNDFSDYEQLATDMEGLGI</sequence>
<evidence type="ECO:0000313" key="9">
    <source>
        <dbReference type="EMBL" id="EHL12558.1"/>
    </source>
</evidence>